<dbReference type="OrthoDB" id="10064289at2759"/>
<protein>
    <submittedName>
        <fullName evidence="7">Neurotrophin 1</fullName>
    </submittedName>
</protein>
<feature type="compositionally biased region" description="Low complexity" evidence="4">
    <location>
        <begin position="621"/>
        <end position="637"/>
    </location>
</feature>
<dbReference type="GO" id="GO:0008083">
    <property type="term" value="F:growth factor activity"/>
    <property type="evidence" value="ECO:0007669"/>
    <property type="project" value="TreeGrafter"/>
</dbReference>
<feature type="region of interest" description="Disordered" evidence="4">
    <location>
        <begin position="111"/>
        <end position="137"/>
    </location>
</feature>
<dbReference type="InterPro" id="IPR029034">
    <property type="entry name" value="Cystine-knot_cytokine"/>
</dbReference>
<organism evidence="7 8">
    <name type="scientific">Nephila pilipes</name>
    <name type="common">Giant wood spider</name>
    <name type="synonym">Nephila maculata</name>
    <dbReference type="NCBI Taxonomy" id="299642"/>
    <lineage>
        <taxon>Eukaryota</taxon>
        <taxon>Metazoa</taxon>
        <taxon>Ecdysozoa</taxon>
        <taxon>Arthropoda</taxon>
        <taxon>Chelicerata</taxon>
        <taxon>Arachnida</taxon>
        <taxon>Araneae</taxon>
        <taxon>Araneomorphae</taxon>
        <taxon>Entelegynae</taxon>
        <taxon>Araneoidea</taxon>
        <taxon>Nephilidae</taxon>
        <taxon>Nephila</taxon>
    </lineage>
</organism>
<evidence type="ECO:0000256" key="4">
    <source>
        <dbReference type="SAM" id="MobiDB-lite"/>
    </source>
</evidence>
<dbReference type="AlphaFoldDB" id="A0A8X6U860"/>
<dbReference type="Proteomes" id="UP000887013">
    <property type="component" value="Unassembled WGS sequence"/>
</dbReference>
<feature type="region of interest" description="Disordered" evidence="4">
    <location>
        <begin position="161"/>
        <end position="262"/>
    </location>
</feature>
<evidence type="ECO:0000259" key="6">
    <source>
        <dbReference type="Pfam" id="PF16077"/>
    </source>
</evidence>
<evidence type="ECO:0000256" key="5">
    <source>
        <dbReference type="SAM" id="SignalP"/>
    </source>
</evidence>
<dbReference type="SUPFAM" id="SSF57501">
    <property type="entry name" value="Cystine-knot cytokines"/>
    <property type="match status" value="1"/>
</dbReference>
<evidence type="ECO:0000256" key="1">
    <source>
        <dbReference type="ARBA" id="ARBA00022729"/>
    </source>
</evidence>
<feature type="compositionally biased region" description="Polar residues" evidence="4">
    <location>
        <begin position="192"/>
        <end position="215"/>
    </location>
</feature>
<sequence>MSFTVLLLSLLLTGIVNAQSTTESPTSTTIGDIVIEKQSVEKDGNKTNAQDDDDPLKAAESMDRFSFTEADARTTPQQILANDNDLGEDEDLAEVAEELTVLLDDDLKLFNDTPVNNTDTSVEDVDDVSDEDGENDEISLDSIKPAIVSQPEDIQIKRQGDLNPEFGQDADFNQPRRDDADQASDTPLYFSASDQSVNTDSVNDNSPLLQLTQGGYQRPYERGNRFNNPRQRMRPKVVSQSSETVENPTRAVDNDEQTRQPQITSQVTYTEPYQQQLGFASGLGFRNPFLAPDSFVNGNGMMPQAVQNSFFNIPPAGFTDFSGVNFQAPFSPSNDGRFQSIPRNPSSIPLFNAPPTHMLQQNPAYMLQNPQNQFLANDPLQPTRTLYQTGSFTNFQGPDNINDASGPDYSAFFRNPPPNNMQFQINSNPFVQRPAGSPLYNPLMNVQSNYPSFDDASPFSPRYPVTNGQIPVESTNQEEQKQQQGPETLATGDEAKDMVQINVSPNKEDPTAVPFGARIQKLNNPEDSDSFPAQKDVYLRYPLTEAGYAIEENLPDQNATDKTETANIAPPRPIFTFFQAPRQYRAYSGPDPYRSALNTIQRGLPIESNIRNDESSNGTRQNPPQQFVQSVPFPFNQRTPQPVFPGYSDRNQDASLLPIPTFYRTPDEDISGDPFERLTVFPDRNYQFPTNLPVRNPVQETNVVPACAQENNASMCFEDQEYPRREVLFALNSDSLLMDRLTLPDEQLDGISLVEQNVSESLESQDNYICKSDIKYGLPLRAKDIKGTWKVIINIEKAMGGGRFLQPVRLEVCKGAGEPCNFTQTKTACVQKYSLQRLLSWSPEKGVHNDVYKLPIACSCQLVDTQA</sequence>
<evidence type="ECO:0000313" key="7">
    <source>
        <dbReference type="EMBL" id="GFT91365.1"/>
    </source>
</evidence>
<evidence type="ECO:0000313" key="8">
    <source>
        <dbReference type="Proteomes" id="UP000887013"/>
    </source>
</evidence>
<accession>A0A8X6U860</accession>
<dbReference type="InterPro" id="IPR032104">
    <property type="entry name" value="Spaetzle"/>
</dbReference>
<dbReference type="PANTHER" id="PTHR23199">
    <property type="entry name" value="NEUROTROPHIN 1-RELATED"/>
    <property type="match status" value="1"/>
</dbReference>
<dbReference type="EMBL" id="BMAW01025201">
    <property type="protein sequence ID" value="GFT91365.1"/>
    <property type="molecule type" value="Genomic_DNA"/>
</dbReference>
<feature type="compositionally biased region" description="Polar residues" evidence="4">
    <location>
        <begin position="238"/>
        <end position="247"/>
    </location>
</feature>
<feature type="region of interest" description="Disordered" evidence="4">
    <location>
        <begin position="609"/>
        <end position="651"/>
    </location>
</feature>
<proteinExistence type="predicted"/>
<comment type="caution">
    <text evidence="7">The sequence shown here is derived from an EMBL/GenBank/DDBJ whole genome shotgun (WGS) entry which is preliminary data.</text>
</comment>
<dbReference type="Pfam" id="PF16077">
    <property type="entry name" value="Spaetzle"/>
    <property type="match status" value="1"/>
</dbReference>
<gene>
    <name evidence="7" type="primary">NT1_3</name>
    <name evidence="7" type="ORF">NPIL_238181</name>
</gene>
<dbReference type="Gene3D" id="2.10.90.10">
    <property type="entry name" value="Cystine-knot cytokines"/>
    <property type="match status" value="1"/>
</dbReference>
<evidence type="ECO:0000256" key="3">
    <source>
        <dbReference type="ARBA" id="ARBA00023180"/>
    </source>
</evidence>
<feature type="compositionally biased region" description="Acidic residues" evidence="4">
    <location>
        <begin position="121"/>
        <end position="137"/>
    </location>
</feature>
<dbReference type="GO" id="GO:0045087">
    <property type="term" value="P:innate immune response"/>
    <property type="evidence" value="ECO:0007669"/>
    <property type="project" value="TreeGrafter"/>
</dbReference>
<feature type="domain" description="Spaetzle" evidence="6">
    <location>
        <begin position="768"/>
        <end position="861"/>
    </location>
</feature>
<keyword evidence="1 5" id="KW-0732">Signal</keyword>
<feature type="region of interest" description="Disordered" evidence="4">
    <location>
        <begin position="451"/>
        <end position="493"/>
    </location>
</feature>
<dbReference type="PANTHER" id="PTHR23199:SF12">
    <property type="entry name" value="NEUROTROPHIN 1-RELATED"/>
    <property type="match status" value="1"/>
</dbReference>
<feature type="region of interest" description="Disordered" evidence="4">
    <location>
        <begin position="39"/>
        <end position="86"/>
    </location>
</feature>
<feature type="compositionally biased region" description="Polar residues" evidence="4">
    <location>
        <begin position="466"/>
        <end position="486"/>
    </location>
</feature>
<dbReference type="GO" id="GO:0005121">
    <property type="term" value="F:Toll binding"/>
    <property type="evidence" value="ECO:0007669"/>
    <property type="project" value="TreeGrafter"/>
</dbReference>
<evidence type="ECO:0000256" key="2">
    <source>
        <dbReference type="ARBA" id="ARBA00023157"/>
    </source>
</evidence>
<reference evidence="7" key="1">
    <citation type="submission" date="2020-08" db="EMBL/GenBank/DDBJ databases">
        <title>Multicomponent nature underlies the extraordinary mechanical properties of spider dragline silk.</title>
        <authorList>
            <person name="Kono N."/>
            <person name="Nakamura H."/>
            <person name="Mori M."/>
            <person name="Yoshida Y."/>
            <person name="Ohtoshi R."/>
            <person name="Malay A.D."/>
            <person name="Moran D.A.P."/>
            <person name="Tomita M."/>
            <person name="Numata K."/>
            <person name="Arakawa K."/>
        </authorList>
    </citation>
    <scope>NUCLEOTIDE SEQUENCE</scope>
</reference>
<feature type="signal peptide" evidence="5">
    <location>
        <begin position="1"/>
        <end position="18"/>
    </location>
</feature>
<keyword evidence="2" id="KW-1015">Disulfide bond</keyword>
<name>A0A8X6U860_NEPPI</name>
<feature type="chain" id="PRO_5036473026" evidence="5">
    <location>
        <begin position="19"/>
        <end position="867"/>
    </location>
</feature>
<keyword evidence="8" id="KW-1185">Reference proteome</keyword>
<dbReference type="InterPro" id="IPR052444">
    <property type="entry name" value="Spz/Toll_ligand-like"/>
</dbReference>
<dbReference type="GO" id="GO:0005615">
    <property type="term" value="C:extracellular space"/>
    <property type="evidence" value="ECO:0007669"/>
    <property type="project" value="UniProtKB-ARBA"/>
</dbReference>
<keyword evidence="3" id="KW-0325">Glycoprotein</keyword>
<dbReference type="GO" id="GO:0021556">
    <property type="term" value="P:central nervous system formation"/>
    <property type="evidence" value="ECO:0007669"/>
    <property type="project" value="TreeGrafter"/>
</dbReference>